<dbReference type="RefSeq" id="WP_310284087.1">
    <property type="nucleotide sequence ID" value="NZ_JAVDWQ010000023.1"/>
</dbReference>
<protein>
    <submittedName>
        <fullName evidence="1">Uncharacterized protein</fullName>
    </submittedName>
</protein>
<comment type="caution">
    <text evidence="1">The sequence shown here is derived from an EMBL/GenBank/DDBJ whole genome shotgun (WGS) entry which is preliminary data.</text>
</comment>
<organism evidence="1 2">
    <name type="scientific">Flavobacterium piscis</name>
    <dbReference type="NCBI Taxonomy" id="1114874"/>
    <lineage>
        <taxon>Bacteria</taxon>
        <taxon>Pseudomonadati</taxon>
        <taxon>Bacteroidota</taxon>
        <taxon>Flavobacteriia</taxon>
        <taxon>Flavobacteriales</taxon>
        <taxon>Flavobacteriaceae</taxon>
        <taxon>Flavobacterium</taxon>
    </lineage>
</organism>
<proteinExistence type="predicted"/>
<evidence type="ECO:0000313" key="1">
    <source>
        <dbReference type="EMBL" id="MDR7212451.1"/>
    </source>
</evidence>
<name>A0ABU1YDY1_9FLAO</name>
<dbReference type="EMBL" id="JAVDWQ010000023">
    <property type="protein sequence ID" value="MDR7212451.1"/>
    <property type="molecule type" value="Genomic_DNA"/>
</dbReference>
<gene>
    <name evidence="1" type="ORF">J2W48_004412</name>
</gene>
<evidence type="ECO:0000313" key="2">
    <source>
        <dbReference type="Proteomes" id="UP001269081"/>
    </source>
</evidence>
<dbReference type="Proteomes" id="UP001269081">
    <property type="component" value="Unassembled WGS sequence"/>
</dbReference>
<reference evidence="1 2" key="1">
    <citation type="submission" date="2023-07" db="EMBL/GenBank/DDBJ databases">
        <title>Sorghum-associated microbial communities from plants grown in Nebraska, USA.</title>
        <authorList>
            <person name="Schachtman D."/>
        </authorList>
    </citation>
    <scope>NUCLEOTIDE SEQUENCE [LARGE SCALE GENOMIC DNA]</scope>
    <source>
        <strain evidence="1 2">4129</strain>
    </source>
</reference>
<keyword evidence="2" id="KW-1185">Reference proteome</keyword>
<accession>A0ABU1YDY1</accession>
<sequence>MINDTKIEKTPGLNLFNSYLVDNKHQAKESKINDLYYHVNVVAEAYSKGFADGENTGKKDFLDKLVQSTTEKFIEKANQVYLCTKSTLTAILKEHYPVHSFYINIFHQNPKVIIVVPNEILLNDEFVELSYMKIHEVKCSFSSLFNSTLDMGIMGCEDLDEKLLEKDGFDYSEIFN</sequence>